<dbReference type="EMBL" id="CP022987">
    <property type="protein sequence ID" value="QAA94808.1"/>
    <property type="molecule type" value="Genomic_DNA"/>
</dbReference>
<sequence>MENFGTIRSPRELIFGAGQRRALGLVAKGLGRRALVVTDERLASDADFLAMITDLEGKGLMLRIESGTLPDVPAETTVLIADAARDFAPDLVIGVGGGSCLDMAKCVALLLTHGGRPQDYYGELKVPGPILPLIAIPTTAGTGSEVTPVAVLSDSERSLKVGISSPHLIPTAAICDPELTLTCPSGLTAIAGADAMTHAIEAFTATRRPVTPQLTQERVFIGKNVLSDQFALRAISLLWQGLEAAYRDGSNVAARGQVMQGATFAGLAFGVAGTAAAHAIQYPAGALTHTAHGAGVACLMPWVMEWNRPAIGEELQQMAAVMNLPDGAAVIPAISALFGRIGIPSTLAQLGLAEDQLDWVAEQSCGIERLIQNNPRQLDRRDMRQLLDAAFSGDANLIQQDRNLQ</sequence>
<name>A0A410GEU5_9BURK</name>
<accession>A0A410GEU5</accession>
<dbReference type="GO" id="GO:0004022">
    <property type="term" value="F:alcohol dehydrogenase (NAD+) activity"/>
    <property type="evidence" value="ECO:0007669"/>
    <property type="project" value="TreeGrafter"/>
</dbReference>
<keyword evidence="3" id="KW-0560">Oxidoreductase</keyword>
<dbReference type="FunFam" id="3.40.50.1970:FF:000003">
    <property type="entry name" value="Alcohol dehydrogenase, iron-containing"/>
    <property type="match status" value="1"/>
</dbReference>
<dbReference type="CDD" id="cd08191">
    <property type="entry name" value="Fe-ADH-like"/>
    <property type="match status" value="1"/>
</dbReference>
<dbReference type="InterPro" id="IPR056798">
    <property type="entry name" value="ADH_Fe_C"/>
</dbReference>
<dbReference type="SUPFAM" id="SSF56796">
    <property type="entry name" value="Dehydroquinate synthase-like"/>
    <property type="match status" value="1"/>
</dbReference>
<comment type="cofactor">
    <cofactor evidence="1">
        <name>Fe cation</name>
        <dbReference type="ChEBI" id="CHEBI:24875"/>
    </cofactor>
</comment>
<reference evidence="6 7" key="1">
    <citation type="submission" date="2017-08" db="EMBL/GenBank/DDBJ databases">
        <authorList>
            <person name="Park S.-J."/>
            <person name="Kim H."/>
        </authorList>
    </citation>
    <scope>NUCLEOTIDE SEQUENCE [LARGE SCALE GENOMIC DNA]</scope>
    <source>
        <strain evidence="7">ye3</strain>
    </source>
</reference>
<comment type="similarity">
    <text evidence="2">Belongs to the iron-containing alcohol dehydrogenase family.</text>
</comment>
<dbReference type="Proteomes" id="UP000283474">
    <property type="component" value="Chromosome"/>
</dbReference>
<dbReference type="PANTHER" id="PTHR11496:SF102">
    <property type="entry name" value="ALCOHOL DEHYDROGENASE 4"/>
    <property type="match status" value="1"/>
</dbReference>
<organism evidence="6 7">
    <name type="scientific">Pollutimonas thiosulfatoxidans</name>
    <dbReference type="NCBI Taxonomy" id="2028345"/>
    <lineage>
        <taxon>Bacteria</taxon>
        <taxon>Pseudomonadati</taxon>
        <taxon>Pseudomonadota</taxon>
        <taxon>Betaproteobacteria</taxon>
        <taxon>Burkholderiales</taxon>
        <taxon>Alcaligenaceae</taxon>
        <taxon>Pollutimonas</taxon>
    </lineage>
</organism>
<evidence type="ECO:0000256" key="2">
    <source>
        <dbReference type="ARBA" id="ARBA00007358"/>
    </source>
</evidence>
<dbReference type="OrthoDB" id="9815791at2"/>
<proteinExistence type="inferred from homology"/>
<protein>
    <submittedName>
        <fullName evidence="6">Alcohol dehydrogenase</fullName>
    </submittedName>
</protein>
<dbReference type="InterPro" id="IPR001670">
    <property type="entry name" value="ADH_Fe/GldA"/>
</dbReference>
<dbReference type="GO" id="GO:0046872">
    <property type="term" value="F:metal ion binding"/>
    <property type="evidence" value="ECO:0007669"/>
    <property type="project" value="InterPro"/>
</dbReference>
<dbReference type="Gene3D" id="3.40.50.1970">
    <property type="match status" value="1"/>
</dbReference>
<dbReference type="RefSeq" id="WP_128355803.1">
    <property type="nucleotide sequence ID" value="NZ_CP022987.1"/>
</dbReference>
<dbReference type="PANTHER" id="PTHR11496">
    <property type="entry name" value="ALCOHOL DEHYDROGENASE"/>
    <property type="match status" value="1"/>
</dbReference>
<evidence type="ECO:0000256" key="3">
    <source>
        <dbReference type="ARBA" id="ARBA00023002"/>
    </source>
</evidence>
<feature type="domain" description="Fe-containing alcohol dehydrogenase-like C-terminal" evidence="5">
    <location>
        <begin position="188"/>
        <end position="391"/>
    </location>
</feature>
<feature type="domain" description="Alcohol dehydrogenase iron-type/glycerol dehydrogenase GldA" evidence="4">
    <location>
        <begin position="10"/>
        <end position="177"/>
    </location>
</feature>
<dbReference type="KEGG" id="pus:CKA81_13835"/>
<dbReference type="Pfam" id="PF25137">
    <property type="entry name" value="ADH_Fe_C"/>
    <property type="match status" value="1"/>
</dbReference>
<evidence type="ECO:0000313" key="7">
    <source>
        <dbReference type="Proteomes" id="UP000283474"/>
    </source>
</evidence>
<keyword evidence="7" id="KW-1185">Reference proteome</keyword>
<dbReference type="AlphaFoldDB" id="A0A410GEU5"/>
<evidence type="ECO:0000259" key="4">
    <source>
        <dbReference type="Pfam" id="PF00465"/>
    </source>
</evidence>
<evidence type="ECO:0000256" key="1">
    <source>
        <dbReference type="ARBA" id="ARBA00001962"/>
    </source>
</evidence>
<evidence type="ECO:0000313" key="6">
    <source>
        <dbReference type="EMBL" id="QAA94808.1"/>
    </source>
</evidence>
<gene>
    <name evidence="6" type="ORF">CKA81_13835</name>
</gene>
<dbReference type="InterPro" id="IPR039697">
    <property type="entry name" value="Alcohol_dehydrogenase_Fe"/>
</dbReference>
<dbReference type="Gene3D" id="1.20.1090.10">
    <property type="entry name" value="Dehydroquinate synthase-like - alpha domain"/>
    <property type="match status" value="1"/>
</dbReference>
<evidence type="ECO:0000259" key="5">
    <source>
        <dbReference type="Pfam" id="PF25137"/>
    </source>
</evidence>
<dbReference type="Pfam" id="PF00465">
    <property type="entry name" value="Fe-ADH"/>
    <property type="match status" value="1"/>
</dbReference>